<dbReference type="KEGG" id="ahm:TL08_22125"/>
<dbReference type="EMBL" id="CP014859">
    <property type="protein sequence ID" value="AOS65208.1"/>
    <property type="molecule type" value="Genomic_DNA"/>
</dbReference>
<dbReference type="InterPro" id="IPR013496">
    <property type="entry name" value="CHP02680"/>
</dbReference>
<evidence type="ECO:0000313" key="3">
    <source>
        <dbReference type="EMBL" id="AOS65208.1"/>
    </source>
</evidence>
<dbReference type="Pfam" id="PF13558">
    <property type="entry name" value="SbcC_Walker_B"/>
    <property type="match status" value="1"/>
</dbReference>
<feature type="region of interest" description="Disordered" evidence="2">
    <location>
        <begin position="830"/>
        <end position="855"/>
    </location>
</feature>
<gene>
    <name evidence="3" type="ORF">TL08_22125</name>
</gene>
<accession>A0AAC9HTI9</accession>
<dbReference type="NCBIfam" id="TIGR02680">
    <property type="entry name" value="TIGR02680 family protein"/>
    <property type="match status" value="1"/>
</dbReference>
<keyword evidence="4" id="KW-1185">Reference proteome</keyword>
<dbReference type="InterPro" id="IPR027417">
    <property type="entry name" value="P-loop_NTPase"/>
</dbReference>
<evidence type="ECO:0000313" key="4">
    <source>
        <dbReference type="Proteomes" id="UP000095210"/>
    </source>
</evidence>
<sequence length="1388" mass="150279">MSESGRWRLHRGGIVNIWQYAEQTFDLSGGRAIFQGTNGSGKSRTLELLLPLCLDGDLRQLGSKGFDTVSIRRLMLDDYSGGPNRIGYAWVELARPRIDEESGRVDTEYLTCGIGVKASKTSQQITDSWRFITARRIGEELRLVGADEVPLGMTALRDLLGPDCVLDETSFRARIAELVYRLPAARYGDLLHLQRTLRNPDVGLKVLEGQLEQILSDALPPLETTLVESLAGSFDDLESIRTNIIGLSTADRALSTFVAGYSGYAAGSLRKLGRQLNTATAELAALRTELVDLERRGDEAYREREASAESVQRLETEESELEVRIDGLKSMPAYQGLRDLQDREALVAAGKASAQTALETAARQRGQEDRAVEAVLAVLRRLQQDASAAQDLAETAAARLASAGLDPALCPSVPPAPSVDVAVWQETVLAKPDPGVDPLPVQRRRLPALSPEMLADQLRAAASGAQRATAEVRKRVALISSLHQQAAEADRAAAALAQSHRDVRAAQVAATEAAGRRHEADQRLGDAVERWRERTRSWFEDIPGAQSTRSAAPELPAASEVRGDLAAPRALRDAARAWSAPDLSAAANRTASVRTELSRVREAIEQRDRELTATRAGDGHRPPQPGWVSGDHESTQGAPFYRLVDFRPEVGPAERAGIEAALTASGLLTAWVEAAGTTRLPHAEELLASARSTSPAEPLSRTLAELLVPTAEVDSPVPAEVVEALLRQVAVDERPGATAGNGVTVSTTGAWSAGVLRGAWHKEAAEYVGEGARKAARMRRVVELEDELSGLRGEQAAAERALAEAVEAEAELTGWLESFPDDGELIAAHASASSARDVAEEAAQRAESLRSRHRLTEQREQAVAAELARAGAASGLSSDSVELAAARQAADQAGQTIERLSESLTQRAIRTVADLAESLRHLHSATEDRVDSERQADRSCGSYLEQATALTELTDAVGREAGEVAELLSTLEGRRVDCRAELPAARERVAASRERAAKVATLIETRQAQLDGRSSQETRAAQAFAESLRTPGLWAAAVAEAPAEVPRTPPTDLDEALRVLEEGRSGPAVSEASVIGRLQALQAALSGTHDIQASEQAGVLCVTVSGEDGPRPVAEAASRVADQLLQQRGFLGERYQTIFSDYLIRDLAERLRGQIAVAEDLCRRMNEVLDRARSSQGVHVQLEWRPSAALDEPTREALELVRTPFADRDGDQDEALRRALTERIEAERDTRTGGYAEILTRALDYRSWHAFTVRVRDDGPDGKPRVRRLRQLSSGETRLVSYVTLFAAAASFYDAVGAAGTEESAVEPLRLVLLDEAFERLDDPTIARMLGLLVDVDMDWLITWPSGWGVSPKIPRMHIYDVLRPKSGGGLACTHTTWDGRDLADQNR</sequence>
<evidence type="ECO:0000256" key="1">
    <source>
        <dbReference type="SAM" id="Coils"/>
    </source>
</evidence>
<reference evidence="4" key="1">
    <citation type="submission" date="2016-03" db="EMBL/GenBank/DDBJ databases">
        <title>Complete genome sequence of the type strain Actinoalloteichus hymeniacidonis DSM 45092.</title>
        <authorList>
            <person name="Schaffert L."/>
            <person name="Albersmeier A."/>
            <person name="Winkler A."/>
            <person name="Kalinowski J."/>
            <person name="Zotchev S."/>
            <person name="Ruckert C."/>
        </authorList>
    </citation>
    <scope>NUCLEOTIDE SEQUENCE [LARGE SCALE GENOMIC DNA]</scope>
    <source>
        <strain evidence="4">HPA177(T) (DSM 45092(T))</strain>
    </source>
</reference>
<dbReference type="Gene3D" id="3.40.50.300">
    <property type="entry name" value="P-loop containing nucleotide triphosphate hydrolases"/>
    <property type="match status" value="1"/>
</dbReference>
<feature type="compositionally biased region" description="Basic and acidic residues" evidence="2">
    <location>
        <begin position="837"/>
        <end position="855"/>
    </location>
</feature>
<feature type="coiled-coil region" evidence="1">
    <location>
        <begin position="269"/>
        <end position="331"/>
    </location>
</feature>
<organism evidence="3 4">
    <name type="scientific">Actinoalloteichus hymeniacidonis</name>
    <dbReference type="NCBI Taxonomy" id="340345"/>
    <lineage>
        <taxon>Bacteria</taxon>
        <taxon>Bacillati</taxon>
        <taxon>Actinomycetota</taxon>
        <taxon>Actinomycetes</taxon>
        <taxon>Pseudonocardiales</taxon>
        <taxon>Pseudonocardiaceae</taxon>
        <taxon>Actinoalloteichus</taxon>
    </lineage>
</organism>
<dbReference type="Proteomes" id="UP000095210">
    <property type="component" value="Chromosome"/>
</dbReference>
<proteinExistence type="predicted"/>
<dbReference type="SUPFAM" id="SSF52540">
    <property type="entry name" value="P-loop containing nucleoside triphosphate hydrolases"/>
    <property type="match status" value="1"/>
</dbReference>
<feature type="compositionally biased region" description="Basic and acidic residues" evidence="2">
    <location>
        <begin position="607"/>
        <end position="621"/>
    </location>
</feature>
<evidence type="ECO:0000256" key="2">
    <source>
        <dbReference type="SAM" id="MobiDB-lite"/>
    </source>
</evidence>
<feature type="region of interest" description="Disordered" evidence="2">
    <location>
        <begin position="607"/>
        <end position="634"/>
    </location>
</feature>
<keyword evidence="1" id="KW-0175">Coiled coil</keyword>
<dbReference type="RefSeq" id="WP_069851715.1">
    <property type="nucleotide sequence ID" value="NZ_CP014859.1"/>
</dbReference>
<protein>
    <submittedName>
        <fullName evidence="3">TIGR02680 family protein</fullName>
    </submittedName>
</protein>
<name>A0AAC9HTI9_9PSEU</name>